<dbReference type="OMA" id="PFWGFDR"/>
<comment type="similarity">
    <text evidence="1">Belongs to the GST superfamily. Kappa family.</text>
</comment>
<reference evidence="8 9" key="1">
    <citation type="journal article" date="2015" name="Mol. Plant Microbe Interact.">
        <title>Genome, transcriptome, and functional analyses of Penicillium expansum provide new insights into secondary metabolism and pathogenicity.</title>
        <authorList>
            <person name="Ballester A.R."/>
            <person name="Marcet-Houben M."/>
            <person name="Levin E."/>
            <person name="Sela N."/>
            <person name="Selma-Lazaro C."/>
            <person name="Carmona L."/>
            <person name="Wisniewski M."/>
            <person name="Droby S."/>
            <person name="Gonzalez-Candelas L."/>
            <person name="Gabaldon T."/>
        </authorList>
    </citation>
    <scope>NUCLEOTIDE SEQUENCE [LARGE SCALE GENOMIC DNA]</scope>
    <source>
        <strain evidence="8 9">PHI-1</strain>
    </source>
</reference>
<dbReference type="PhylomeDB" id="A0A0A2K9G4"/>
<dbReference type="EMBL" id="JQGA01001582">
    <property type="protein sequence ID" value="KGO64459.1"/>
    <property type="molecule type" value="Genomic_DNA"/>
</dbReference>
<gene>
    <name evidence="8" type="ORF">PITC_023060</name>
</gene>
<evidence type="ECO:0000256" key="1">
    <source>
        <dbReference type="ARBA" id="ARBA00006494"/>
    </source>
</evidence>
<feature type="domain" description="DSBA-like thioredoxin" evidence="7">
    <location>
        <begin position="5"/>
        <end position="219"/>
    </location>
</feature>
<keyword evidence="3" id="KW-0808">Transferase</keyword>
<dbReference type="SUPFAM" id="SSF52833">
    <property type="entry name" value="Thioredoxin-like"/>
    <property type="match status" value="1"/>
</dbReference>
<dbReference type="PANTHER" id="PTHR42943:SF13">
    <property type="entry name" value="GLUTATHIONE S-TRANSFERASE KAPPA-RELATED"/>
    <property type="match status" value="1"/>
</dbReference>
<name>A0A0A2K9G4_PENIT</name>
<dbReference type="GO" id="GO:0006749">
    <property type="term" value="P:glutathione metabolic process"/>
    <property type="evidence" value="ECO:0007669"/>
    <property type="project" value="TreeGrafter"/>
</dbReference>
<dbReference type="Gene3D" id="3.40.30.10">
    <property type="entry name" value="Glutaredoxin"/>
    <property type="match status" value="1"/>
</dbReference>
<dbReference type="FunFam" id="3.40.30.10:FF:000096">
    <property type="entry name" value="Glutathione S-transferase kappa"/>
    <property type="match status" value="1"/>
</dbReference>
<evidence type="ECO:0000256" key="2">
    <source>
        <dbReference type="ARBA" id="ARBA00012452"/>
    </source>
</evidence>
<comment type="catalytic activity">
    <reaction evidence="4">
        <text>RX + glutathione = an S-substituted glutathione + a halide anion + H(+)</text>
        <dbReference type="Rhea" id="RHEA:16437"/>
        <dbReference type="ChEBI" id="CHEBI:15378"/>
        <dbReference type="ChEBI" id="CHEBI:16042"/>
        <dbReference type="ChEBI" id="CHEBI:17792"/>
        <dbReference type="ChEBI" id="CHEBI:57925"/>
        <dbReference type="ChEBI" id="CHEBI:90779"/>
        <dbReference type="EC" id="2.5.1.18"/>
    </reaction>
</comment>
<dbReference type="GO" id="GO:0005777">
    <property type="term" value="C:peroxisome"/>
    <property type="evidence" value="ECO:0007669"/>
    <property type="project" value="TreeGrafter"/>
</dbReference>
<dbReference type="GO" id="GO:0004602">
    <property type="term" value="F:glutathione peroxidase activity"/>
    <property type="evidence" value="ECO:0007669"/>
    <property type="project" value="TreeGrafter"/>
</dbReference>
<dbReference type="HOGENOM" id="CLU_069253_1_0_1"/>
<evidence type="ECO:0000256" key="4">
    <source>
        <dbReference type="ARBA" id="ARBA00047960"/>
    </source>
</evidence>
<organism evidence="8 9">
    <name type="scientific">Penicillium italicum</name>
    <name type="common">Blue mold</name>
    <dbReference type="NCBI Taxonomy" id="40296"/>
    <lineage>
        <taxon>Eukaryota</taxon>
        <taxon>Fungi</taxon>
        <taxon>Dikarya</taxon>
        <taxon>Ascomycota</taxon>
        <taxon>Pezizomycotina</taxon>
        <taxon>Eurotiomycetes</taxon>
        <taxon>Eurotiomycetidae</taxon>
        <taxon>Eurotiales</taxon>
        <taxon>Aspergillaceae</taxon>
        <taxon>Penicillium</taxon>
    </lineage>
</organism>
<proteinExistence type="inferred from homology"/>
<evidence type="ECO:0000313" key="8">
    <source>
        <dbReference type="EMBL" id="KGO64459.1"/>
    </source>
</evidence>
<dbReference type="InterPro" id="IPR051924">
    <property type="entry name" value="GST_Kappa/NadH"/>
</dbReference>
<protein>
    <recommendedName>
        <fullName evidence="5">Glutathione S-transferase kappa 1</fullName>
        <ecNumber evidence="2">2.5.1.18</ecNumber>
    </recommendedName>
    <alternativeName>
        <fullName evidence="6">GST class-kappa</fullName>
    </alternativeName>
</protein>
<evidence type="ECO:0000313" key="9">
    <source>
        <dbReference type="Proteomes" id="UP000030104"/>
    </source>
</evidence>
<dbReference type="STRING" id="40296.A0A0A2K9G4"/>
<accession>A0A0A2K9G4</accession>
<dbReference type="EC" id="2.5.1.18" evidence="2"/>
<dbReference type="Pfam" id="PF01323">
    <property type="entry name" value="DSBA"/>
    <property type="match status" value="1"/>
</dbReference>
<dbReference type="InterPro" id="IPR036249">
    <property type="entry name" value="Thioredoxin-like_sf"/>
</dbReference>
<evidence type="ECO:0000256" key="6">
    <source>
        <dbReference type="ARBA" id="ARBA00083519"/>
    </source>
</evidence>
<dbReference type="GO" id="GO:0005739">
    <property type="term" value="C:mitochondrion"/>
    <property type="evidence" value="ECO:0007669"/>
    <property type="project" value="TreeGrafter"/>
</dbReference>
<keyword evidence="9" id="KW-1185">Reference proteome</keyword>
<sequence>MPGKIDAYVDCVSPYSYYATLYLRKHRKALESHGVEIEFHPVFLGGMNNLRTGNKPPWTLPAKAAYSKFDTERACKYFGVPQIQTPKFFPILSIVVSYSLGLQPISSSLMNQPQRCMIYIKSHFSREKYETTFLSLWEWMYYKNIDISKPERLAELLQSNEYSDSEIKEILAAASSSEFKQALTANTQIALDKGAYGAPWFWVRNSARKEEPFFGCDRYAIYRC</sequence>
<evidence type="ECO:0000259" key="7">
    <source>
        <dbReference type="Pfam" id="PF01323"/>
    </source>
</evidence>
<dbReference type="PANTHER" id="PTHR42943">
    <property type="entry name" value="GLUTATHIONE S-TRANSFERASE KAPPA"/>
    <property type="match status" value="1"/>
</dbReference>
<dbReference type="Proteomes" id="UP000030104">
    <property type="component" value="Unassembled WGS sequence"/>
</dbReference>
<evidence type="ECO:0000256" key="3">
    <source>
        <dbReference type="ARBA" id="ARBA00022679"/>
    </source>
</evidence>
<dbReference type="GO" id="GO:0004364">
    <property type="term" value="F:glutathione transferase activity"/>
    <property type="evidence" value="ECO:0007669"/>
    <property type="project" value="UniProtKB-EC"/>
</dbReference>
<dbReference type="InterPro" id="IPR001853">
    <property type="entry name" value="DSBA-like_thioredoxin_dom"/>
</dbReference>
<dbReference type="AlphaFoldDB" id="A0A0A2K9G4"/>
<comment type="caution">
    <text evidence="8">The sequence shown here is derived from an EMBL/GenBank/DDBJ whole genome shotgun (WGS) entry which is preliminary data.</text>
</comment>
<dbReference type="OrthoDB" id="4664297at2759"/>
<evidence type="ECO:0000256" key="5">
    <source>
        <dbReference type="ARBA" id="ARBA00073833"/>
    </source>
</evidence>